<gene>
    <name evidence="1" type="ORF">HPB50_021781</name>
</gene>
<protein>
    <submittedName>
        <fullName evidence="1">Uncharacterized protein</fullName>
    </submittedName>
</protein>
<name>A0ACB7SBG9_HYAAI</name>
<dbReference type="Proteomes" id="UP000821845">
    <property type="component" value="Chromosome 5"/>
</dbReference>
<evidence type="ECO:0000313" key="1">
    <source>
        <dbReference type="EMBL" id="KAH6931038.1"/>
    </source>
</evidence>
<organism evidence="1 2">
    <name type="scientific">Hyalomma asiaticum</name>
    <name type="common">Tick</name>
    <dbReference type="NCBI Taxonomy" id="266040"/>
    <lineage>
        <taxon>Eukaryota</taxon>
        <taxon>Metazoa</taxon>
        <taxon>Ecdysozoa</taxon>
        <taxon>Arthropoda</taxon>
        <taxon>Chelicerata</taxon>
        <taxon>Arachnida</taxon>
        <taxon>Acari</taxon>
        <taxon>Parasitiformes</taxon>
        <taxon>Ixodida</taxon>
        <taxon>Ixodoidea</taxon>
        <taxon>Ixodidae</taxon>
        <taxon>Hyalomminae</taxon>
        <taxon>Hyalomma</taxon>
    </lineage>
</organism>
<reference evidence="1" key="1">
    <citation type="submission" date="2020-05" db="EMBL/GenBank/DDBJ databases">
        <title>Large-scale comparative analyses of tick genomes elucidate their genetic diversity and vector capacities.</title>
        <authorList>
            <person name="Jia N."/>
            <person name="Wang J."/>
            <person name="Shi W."/>
            <person name="Du L."/>
            <person name="Sun Y."/>
            <person name="Zhan W."/>
            <person name="Jiang J."/>
            <person name="Wang Q."/>
            <person name="Zhang B."/>
            <person name="Ji P."/>
            <person name="Sakyi L.B."/>
            <person name="Cui X."/>
            <person name="Yuan T."/>
            <person name="Jiang B."/>
            <person name="Yang W."/>
            <person name="Lam T.T.-Y."/>
            <person name="Chang Q."/>
            <person name="Ding S."/>
            <person name="Wang X."/>
            <person name="Zhu J."/>
            <person name="Ruan X."/>
            <person name="Zhao L."/>
            <person name="Wei J."/>
            <person name="Que T."/>
            <person name="Du C."/>
            <person name="Cheng J."/>
            <person name="Dai P."/>
            <person name="Han X."/>
            <person name="Huang E."/>
            <person name="Gao Y."/>
            <person name="Liu J."/>
            <person name="Shao H."/>
            <person name="Ye R."/>
            <person name="Li L."/>
            <person name="Wei W."/>
            <person name="Wang X."/>
            <person name="Wang C."/>
            <person name="Yang T."/>
            <person name="Huo Q."/>
            <person name="Li W."/>
            <person name="Guo W."/>
            <person name="Chen H."/>
            <person name="Zhou L."/>
            <person name="Ni X."/>
            <person name="Tian J."/>
            <person name="Zhou Y."/>
            <person name="Sheng Y."/>
            <person name="Liu T."/>
            <person name="Pan Y."/>
            <person name="Xia L."/>
            <person name="Li J."/>
            <person name="Zhao F."/>
            <person name="Cao W."/>
        </authorList>
    </citation>
    <scope>NUCLEOTIDE SEQUENCE</scope>
    <source>
        <strain evidence="1">Hyas-2018</strain>
    </source>
</reference>
<accession>A0ACB7SBG9</accession>
<comment type="caution">
    <text evidence="1">The sequence shown here is derived from an EMBL/GenBank/DDBJ whole genome shotgun (WGS) entry which is preliminary data.</text>
</comment>
<keyword evidence="2" id="KW-1185">Reference proteome</keyword>
<evidence type="ECO:0000313" key="2">
    <source>
        <dbReference type="Proteomes" id="UP000821845"/>
    </source>
</evidence>
<proteinExistence type="predicted"/>
<dbReference type="EMBL" id="CM023485">
    <property type="protein sequence ID" value="KAH6931038.1"/>
    <property type="molecule type" value="Genomic_DNA"/>
</dbReference>
<sequence>MCSAFRAAAHKLHHRVEEYPHSFHLFSGPNGCPRRRGRQTYTRYQTLELEKEFHFNHYLTRRRRIEIAHALCLTERQIKIWFQNRRMKLKKELRAVKEINEQARLEAKHSGKQPPSGVGADAGSALPQSSSSSSATSARTGGRCTSDGAPRTEVADSDDSDKDDDDVILNPDEPYDDLDTSEAPTTPQRPLPLALGVVDVKGASSSAACGALPRA</sequence>